<protein>
    <submittedName>
        <fullName evidence="2">Uncharacterized protein</fullName>
    </submittedName>
</protein>
<dbReference type="Proteomes" id="UP001595457">
    <property type="component" value="Unassembled WGS sequence"/>
</dbReference>
<accession>A0ABV7APX3</accession>
<dbReference type="RefSeq" id="WP_377812685.1">
    <property type="nucleotide sequence ID" value="NZ_JBHRSJ010000002.1"/>
</dbReference>
<evidence type="ECO:0000256" key="1">
    <source>
        <dbReference type="SAM" id="Phobius"/>
    </source>
</evidence>
<evidence type="ECO:0000313" key="2">
    <source>
        <dbReference type="EMBL" id="MFC2971103.1"/>
    </source>
</evidence>
<dbReference type="EMBL" id="JBHRSJ010000002">
    <property type="protein sequence ID" value="MFC2971103.1"/>
    <property type="molecule type" value="Genomic_DNA"/>
</dbReference>
<keyword evidence="3" id="KW-1185">Reference proteome</keyword>
<sequence length="107" mass="11654">MKLPDGFDARRLRPPKPQIHRWRIGAALSALCAALGILLSMAGAASLLGRPPNLPGLDASGISAIPLLILGLLSLWIGVLAWRLCRRRLRRPSDDLSLAPHLLKKRN</sequence>
<organism evidence="2 3">
    <name type="scientific">Azotobacter bryophylli</name>
    <dbReference type="NCBI Taxonomy" id="1986537"/>
    <lineage>
        <taxon>Bacteria</taxon>
        <taxon>Pseudomonadati</taxon>
        <taxon>Pseudomonadota</taxon>
        <taxon>Gammaproteobacteria</taxon>
        <taxon>Pseudomonadales</taxon>
        <taxon>Pseudomonadaceae</taxon>
        <taxon>Azotobacter</taxon>
    </lineage>
</organism>
<gene>
    <name evidence="2" type="ORF">ACFOJE_02580</name>
</gene>
<keyword evidence="1" id="KW-1133">Transmembrane helix</keyword>
<comment type="caution">
    <text evidence="2">The sequence shown here is derived from an EMBL/GenBank/DDBJ whole genome shotgun (WGS) entry which is preliminary data.</text>
</comment>
<proteinExistence type="predicted"/>
<name>A0ABV7APX3_9GAMM</name>
<keyword evidence="1" id="KW-0472">Membrane</keyword>
<feature type="transmembrane region" description="Helical" evidence="1">
    <location>
        <begin position="60"/>
        <end position="82"/>
    </location>
</feature>
<keyword evidence="1" id="KW-0812">Transmembrane</keyword>
<reference evidence="3" key="1">
    <citation type="journal article" date="2019" name="Int. J. Syst. Evol. Microbiol.">
        <title>The Global Catalogue of Microorganisms (GCM) 10K type strain sequencing project: providing services to taxonomists for standard genome sequencing and annotation.</title>
        <authorList>
            <consortium name="The Broad Institute Genomics Platform"/>
            <consortium name="The Broad Institute Genome Sequencing Center for Infectious Disease"/>
            <person name="Wu L."/>
            <person name="Ma J."/>
        </authorList>
    </citation>
    <scope>NUCLEOTIDE SEQUENCE [LARGE SCALE GENOMIC DNA]</scope>
    <source>
        <strain evidence="3">KCTC 62195</strain>
    </source>
</reference>
<evidence type="ECO:0000313" key="3">
    <source>
        <dbReference type="Proteomes" id="UP001595457"/>
    </source>
</evidence>